<reference evidence="1 2" key="1">
    <citation type="submission" date="2017-12" db="EMBL/GenBank/DDBJ databases">
        <title>Complete genome sequence of Spiroplasma floricola 23-6 (ATCC 29989).</title>
        <authorList>
            <person name="Tsai Y.-M."/>
            <person name="Wu P.-S."/>
            <person name="Lo W.-S."/>
            <person name="Kuo C.-H."/>
        </authorList>
    </citation>
    <scope>NUCLEOTIDE SEQUENCE [LARGE SCALE GENOMIC DNA]</scope>
    <source>
        <strain evidence="1 2">23-6</strain>
    </source>
</reference>
<name>A0A2K8SEW8_9MOLU</name>
<accession>A0A2K8SEW8</accession>
<protein>
    <submittedName>
        <fullName evidence="1">Uncharacterized protein</fullName>
    </submittedName>
</protein>
<dbReference type="Proteomes" id="UP000231823">
    <property type="component" value="Chromosome"/>
</dbReference>
<evidence type="ECO:0000313" key="1">
    <source>
        <dbReference type="EMBL" id="AUB31963.1"/>
    </source>
</evidence>
<organism evidence="1 2">
    <name type="scientific">Spiroplasma floricola 23-6</name>
    <dbReference type="NCBI Taxonomy" id="1336749"/>
    <lineage>
        <taxon>Bacteria</taxon>
        <taxon>Bacillati</taxon>
        <taxon>Mycoplasmatota</taxon>
        <taxon>Mollicutes</taxon>
        <taxon>Entomoplasmatales</taxon>
        <taxon>Spiroplasmataceae</taxon>
        <taxon>Spiroplasma</taxon>
    </lineage>
</organism>
<dbReference type="RefSeq" id="WP_100916917.1">
    <property type="nucleotide sequence ID" value="NZ_CP025057.1"/>
</dbReference>
<evidence type="ECO:0000313" key="2">
    <source>
        <dbReference type="Proteomes" id="UP000231823"/>
    </source>
</evidence>
<dbReference type="AlphaFoldDB" id="A0A2K8SEW8"/>
<dbReference type="OrthoDB" id="389534at2"/>
<gene>
    <name evidence="1" type="ORF">SFLOR_v1c09150</name>
</gene>
<dbReference type="KEGG" id="sfz:SFLOR_v1c09150"/>
<keyword evidence="2" id="KW-1185">Reference proteome</keyword>
<dbReference type="EMBL" id="CP025057">
    <property type="protein sequence ID" value="AUB31963.1"/>
    <property type="molecule type" value="Genomic_DNA"/>
</dbReference>
<sequence length="264" mass="31222">MKLKVRKIENSEWIKNIFLDDENIYFVDSIPNGNINTLCWISKKIFLENIKIKQDLERTFIAHPNPHFSSMDMISNTDIKVYGIYEHYIQNFVVINNTKYISFIINGKVFTTNLNNIENLEEFQIIKKINEGLIIKRDNKILLVDENIKLIKEIKIDLVDIIQFQNNFVIQKSNEEIVLTDLSFKIISVLDNEQDFKRIHYLNKNNVLISFKKKEESVLINILNNKKETFDKSFINRAVLLNNTFFLTKKIEKSGGKDFLNIFY</sequence>
<proteinExistence type="predicted"/>